<keyword evidence="1" id="KW-0812">Transmembrane</keyword>
<evidence type="ECO:0000313" key="2">
    <source>
        <dbReference type="EMBL" id="PKW29797.1"/>
    </source>
</evidence>
<feature type="transmembrane region" description="Helical" evidence="1">
    <location>
        <begin position="45"/>
        <end position="67"/>
    </location>
</feature>
<gene>
    <name evidence="2" type="ORF">B0G92_1442</name>
    <name evidence="3" type="ORF">CLV50_0062</name>
</gene>
<reference evidence="2 4" key="1">
    <citation type="submission" date="2017-12" db="EMBL/GenBank/DDBJ databases">
        <title>Genomic Encyclopedia of Type Strains, Phase III (KMG-III): the genomes of soil and plant-associated and newly described type strains.</title>
        <authorList>
            <person name="Whitman W."/>
        </authorList>
    </citation>
    <scope>NUCLEOTIDE SEQUENCE [LARGE SCALE GENOMIC DNA]</scope>
    <source>
        <strain evidence="2 4">IP-10</strain>
    </source>
</reference>
<dbReference type="Proteomes" id="UP000275027">
    <property type="component" value="Unassembled WGS sequence"/>
</dbReference>
<dbReference type="EMBL" id="PJND01000007">
    <property type="protein sequence ID" value="PKW29797.1"/>
    <property type="molecule type" value="Genomic_DNA"/>
</dbReference>
<keyword evidence="1" id="KW-0472">Membrane</keyword>
<keyword evidence="4" id="KW-1185">Reference proteome</keyword>
<name>A0A497UVB6_9FLAO</name>
<evidence type="ECO:0000256" key="1">
    <source>
        <dbReference type="SAM" id="Phobius"/>
    </source>
</evidence>
<comment type="caution">
    <text evidence="3">The sequence shown here is derived from an EMBL/GenBank/DDBJ whole genome shotgun (WGS) entry which is preliminary data.</text>
</comment>
<dbReference type="EMBL" id="RCCB01000010">
    <property type="protein sequence ID" value="RLJ34702.1"/>
    <property type="molecule type" value="Genomic_DNA"/>
</dbReference>
<dbReference type="AlphaFoldDB" id="A0A497UVB6"/>
<evidence type="ECO:0000313" key="4">
    <source>
        <dbReference type="Proteomes" id="UP000233767"/>
    </source>
</evidence>
<evidence type="ECO:0000313" key="5">
    <source>
        <dbReference type="Proteomes" id="UP000275027"/>
    </source>
</evidence>
<reference evidence="3 5" key="2">
    <citation type="submission" date="2018-10" db="EMBL/GenBank/DDBJ databases">
        <title>Genomic Encyclopedia of Archaeal and Bacterial Type Strains, Phase II (KMG-II): from individual species to whole genera.</title>
        <authorList>
            <person name="Goeker M."/>
        </authorList>
    </citation>
    <scope>NUCLEOTIDE SEQUENCE [LARGE SCALE GENOMIC DNA]</scope>
    <source>
        <strain evidence="3 5">DSM 21886</strain>
    </source>
</reference>
<feature type="transmembrane region" description="Helical" evidence="1">
    <location>
        <begin position="139"/>
        <end position="157"/>
    </location>
</feature>
<feature type="transmembrane region" description="Helical" evidence="1">
    <location>
        <begin position="88"/>
        <end position="111"/>
    </location>
</feature>
<organism evidence="3 5">
    <name type="scientific">Flavobacterium lindanitolerans</name>
    <dbReference type="NCBI Taxonomy" id="428988"/>
    <lineage>
        <taxon>Bacteria</taxon>
        <taxon>Pseudomonadati</taxon>
        <taxon>Bacteroidota</taxon>
        <taxon>Flavobacteriia</taxon>
        <taxon>Flavobacteriales</taxon>
        <taxon>Flavobacteriaceae</taxon>
        <taxon>Flavobacterium</taxon>
    </lineage>
</organism>
<protein>
    <submittedName>
        <fullName evidence="3">Uncharacterized protein</fullName>
    </submittedName>
</protein>
<proteinExistence type="predicted"/>
<keyword evidence="1" id="KW-1133">Transmembrane helix</keyword>
<accession>A0A497UVB6</accession>
<feature type="transmembrane region" description="Helical" evidence="1">
    <location>
        <begin position="9"/>
        <end position="33"/>
    </location>
</feature>
<dbReference type="Proteomes" id="UP000233767">
    <property type="component" value="Unassembled WGS sequence"/>
</dbReference>
<evidence type="ECO:0000313" key="3">
    <source>
        <dbReference type="EMBL" id="RLJ34702.1"/>
    </source>
</evidence>
<sequence length="171" mass="19819">MLIDTFWKLLLKTIGLWLLFSCISVVPQFFSMISSINGSIDFQNLLLLLVMSCTTIIILVIIIRLFLFKTGWIIEKLKLKDNFKEERIDITIKSTTVLTISIIIIGALILIESLPNFCSTLITFLQQKELLKDYPQTGWLIYHFIKIIIGYLLLTNAKNFTKFIEKESHEN</sequence>